<evidence type="ECO:0000256" key="5">
    <source>
        <dbReference type="ARBA" id="ARBA00022679"/>
    </source>
</evidence>
<evidence type="ECO:0000256" key="3">
    <source>
        <dbReference type="ARBA" id="ARBA00012261"/>
    </source>
</evidence>
<dbReference type="Pfam" id="PF00551">
    <property type="entry name" value="Formyl_trans_N"/>
    <property type="match status" value="1"/>
</dbReference>
<comment type="similarity">
    <text evidence="2 8">Belongs to the Fmt family.</text>
</comment>
<evidence type="ECO:0000256" key="1">
    <source>
        <dbReference type="ARBA" id="ARBA00002606"/>
    </source>
</evidence>
<keyword evidence="12" id="KW-1185">Reference proteome</keyword>
<dbReference type="NCBIfam" id="TIGR00460">
    <property type="entry name" value="fmt"/>
    <property type="match status" value="1"/>
</dbReference>
<dbReference type="PANTHER" id="PTHR11138">
    <property type="entry name" value="METHIONYL-TRNA FORMYLTRANSFERASE"/>
    <property type="match status" value="1"/>
</dbReference>
<feature type="domain" description="Formyl transferase N-terminal" evidence="9">
    <location>
        <begin position="9"/>
        <end position="181"/>
    </location>
</feature>
<dbReference type="Pfam" id="PF02911">
    <property type="entry name" value="Formyl_trans_C"/>
    <property type="match status" value="1"/>
</dbReference>
<dbReference type="PANTHER" id="PTHR11138:SF5">
    <property type="entry name" value="METHIONYL-TRNA FORMYLTRANSFERASE, MITOCHONDRIAL"/>
    <property type="match status" value="1"/>
</dbReference>
<evidence type="ECO:0000313" key="11">
    <source>
        <dbReference type="EMBL" id="TGL55131.1"/>
    </source>
</evidence>
<dbReference type="Gene3D" id="3.40.50.170">
    <property type="entry name" value="Formyl transferase, N-terminal domain"/>
    <property type="match status" value="1"/>
</dbReference>
<dbReference type="CDD" id="cd08646">
    <property type="entry name" value="FMT_core_Met-tRNA-FMT_N"/>
    <property type="match status" value="1"/>
</dbReference>
<dbReference type="GO" id="GO:0005829">
    <property type="term" value="C:cytosol"/>
    <property type="evidence" value="ECO:0007669"/>
    <property type="project" value="TreeGrafter"/>
</dbReference>
<dbReference type="RefSeq" id="WP_135618344.1">
    <property type="nucleotide sequence ID" value="NZ_RQGG01000013.1"/>
</dbReference>
<keyword evidence="5 8" id="KW-0808">Transferase</keyword>
<evidence type="ECO:0000259" key="9">
    <source>
        <dbReference type="Pfam" id="PF00551"/>
    </source>
</evidence>
<dbReference type="InterPro" id="IPR002376">
    <property type="entry name" value="Formyl_transf_N"/>
</dbReference>
<feature type="binding site" evidence="8">
    <location>
        <begin position="112"/>
        <end position="115"/>
    </location>
    <ligand>
        <name>(6S)-5,6,7,8-tetrahydrofolate</name>
        <dbReference type="ChEBI" id="CHEBI:57453"/>
    </ligand>
</feature>
<evidence type="ECO:0000256" key="8">
    <source>
        <dbReference type="HAMAP-Rule" id="MF_00182"/>
    </source>
</evidence>
<dbReference type="InterPro" id="IPR037022">
    <property type="entry name" value="Formyl_trans_C_sf"/>
</dbReference>
<dbReference type="CDD" id="cd08704">
    <property type="entry name" value="Met_tRNA_FMT_C"/>
    <property type="match status" value="1"/>
</dbReference>
<evidence type="ECO:0000313" key="12">
    <source>
        <dbReference type="Proteomes" id="UP000297609"/>
    </source>
</evidence>
<dbReference type="InterPro" id="IPR044135">
    <property type="entry name" value="Met-tRNA-FMT_C"/>
</dbReference>
<accession>A0A4R9JSR3</accession>
<dbReference type="Proteomes" id="UP000297609">
    <property type="component" value="Unassembled WGS sequence"/>
</dbReference>
<name>A0A4R9JSR3_9LEPT</name>
<dbReference type="EMBL" id="RQGG01000013">
    <property type="protein sequence ID" value="TGL55131.1"/>
    <property type="molecule type" value="Genomic_DNA"/>
</dbReference>
<protein>
    <recommendedName>
        <fullName evidence="4 8">Methionyl-tRNA formyltransferase</fullName>
        <ecNumber evidence="3 8">2.1.2.9</ecNumber>
    </recommendedName>
</protein>
<dbReference type="InterPro" id="IPR005794">
    <property type="entry name" value="Fmt"/>
</dbReference>
<dbReference type="InterPro" id="IPR036477">
    <property type="entry name" value="Formyl_transf_N_sf"/>
</dbReference>
<evidence type="ECO:0000256" key="6">
    <source>
        <dbReference type="ARBA" id="ARBA00022917"/>
    </source>
</evidence>
<evidence type="ECO:0000259" key="10">
    <source>
        <dbReference type="Pfam" id="PF02911"/>
    </source>
</evidence>
<dbReference type="InterPro" id="IPR011034">
    <property type="entry name" value="Formyl_transferase-like_C_sf"/>
</dbReference>
<dbReference type="AlphaFoldDB" id="A0A4R9JSR3"/>
<reference evidence="11" key="1">
    <citation type="journal article" date="2019" name="PLoS Negl. Trop. Dis.">
        <title>Revisiting the worldwide diversity of Leptospira species in the environment.</title>
        <authorList>
            <person name="Vincent A.T."/>
            <person name="Schiettekatte O."/>
            <person name="Bourhy P."/>
            <person name="Veyrier F.J."/>
            <person name="Picardeau M."/>
        </authorList>
    </citation>
    <scope>NUCLEOTIDE SEQUENCE [LARGE SCALE GENOMIC DNA]</scope>
    <source>
        <strain evidence="11">201702454</strain>
    </source>
</reference>
<comment type="caution">
    <text evidence="11">The sequence shown here is derived from an EMBL/GenBank/DDBJ whole genome shotgun (WGS) entry which is preliminary data.</text>
</comment>
<comment type="function">
    <text evidence="1 8">Attaches a formyl group to the free amino group of methionyl-tRNA(fMet). The formyl group appears to play a dual role in the initiator identity of N-formylmethionyl-tRNA by promoting its recognition by IF2 and preventing the misappropriation of this tRNA by the elongation apparatus.</text>
</comment>
<dbReference type="Gene3D" id="3.10.25.10">
    <property type="entry name" value="Formyl transferase, C-terminal domain"/>
    <property type="match status" value="1"/>
</dbReference>
<keyword evidence="6 8" id="KW-0648">Protein biosynthesis</keyword>
<dbReference type="OrthoDB" id="9802815at2"/>
<evidence type="ECO:0000256" key="4">
    <source>
        <dbReference type="ARBA" id="ARBA00016014"/>
    </source>
</evidence>
<sequence length="322" mass="35526">MKLSIGYFGSPEHSKELLRMILDAGIQVDFVVTNVDKPVGRKQIITPTPVKMLAEEKGIPVIQSPRLRTDEEAQKQILSYRSPVHVVYAYGSIVPDLVFLDPKWGSINLHGSLLPKYRGASPVQSALLHGEEVTGFTIQYLAKEVDSGDIISQKSWKIPNEETTGSLLQKITSLGGEELIQLLKTVESTGERLPGTPQNAKDATHCQKITANQRPVLWTKSANEIHNQIRALYPDPLATTEFRGKKLILVTSFLPEASLEPIPVPEGTKPGSFFLHQKKRLFCLCGDGNLLGIDTLQPEGKKPMKGFEFFNGARVLAGESFT</sequence>
<evidence type="ECO:0000256" key="2">
    <source>
        <dbReference type="ARBA" id="ARBA00010699"/>
    </source>
</evidence>
<proteinExistence type="inferred from homology"/>
<evidence type="ECO:0000256" key="7">
    <source>
        <dbReference type="ARBA" id="ARBA00048558"/>
    </source>
</evidence>
<dbReference type="EC" id="2.1.2.9" evidence="3 8"/>
<dbReference type="InterPro" id="IPR005793">
    <property type="entry name" value="Formyl_trans_C"/>
</dbReference>
<dbReference type="SUPFAM" id="SSF53328">
    <property type="entry name" value="Formyltransferase"/>
    <property type="match status" value="1"/>
</dbReference>
<dbReference type="HAMAP" id="MF_00182">
    <property type="entry name" value="Formyl_trans"/>
    <property type="match status" value="1"/>
</dbReference>
<feature type="domain" description="Formyl transferase C-terminal" evidence="10">
    <location>
        <begin position="208"/>
        <end position="313"/>
    </location>
</feature>
<dbReference type="GO" id="GO:0004479">
    <property type="term" value="F:methionyl-tRNA formyltransferase activity"/>
    <property type="evidence" value="ECO:0007669"/>
    <property type="project" value="UniProtKB-UniRule"/>
</dbReference>
<comment type="catalytic activity">
    <reaction evidence="7 8">
        <text>L-methionyl-tRNA(fMet) + (6R)-10-formyltetrahydrofolate = N-formyl-L-methionyl-tRNA(fMet) + (6S)-5,6,7,8-tetrahydrofolate + H(+)</text>
        <dbReference type="Rhea" id="RHEA:24380"/>
        <dbReference type="Rhea" id="RHEA-COMP:9952"/>
        <dbReference type="Rhea" id="RHEA-COMP:9953"/>
        <dbReference type="ChEBI" id="CHEBI:15378"/>
        <dbReference type="ChEBI" id="CHEBI:57453"/>
        <dbReference type="ChEBI" id="CHEBI:78530"/>
        <dbReference type="ChEBI" id="CHEBI:78844"/>
        <dbReference type="ChEBI" id="CHEBI:195366"/>
        <dbReference type="EC" id="2.1.2.9"/>
    </reaction>
</comment>
<organism evidence="11 12">
    <name type="scientific">Leptospira kemamanensis</name>
    <dbReference type="NCBI Taxonomy" id="2484942"/>
    <lineage>
        <taxon>Bacteria</taxon>
        <taxon>Pseudomonadati</taxon>
        <taxon>Spirochaetota</taxon>
        <taxon>Spirochaetia</taxon>
        <taxon>Leptospirales</taxon>
        <taxon>Leptospiraceae</taxon>
        <taxon>Leptospira</taxon>
    </lineage>
</organism>
<dbReference type="SUPFAM" id="SSF50486">
    <property type="entry name" value="FMT C-terminal domain-like"/>
    <property type="match status" value="1"/>
</dbReference>
<gene>
    <name evidence="8 11" type="primary">fmt</name>
    <name evidence="11" type="ORF">EHQ59_05880</name>
</gene>
<dbReference type="InterPro" id="IPR041711">
    <property type="entry name" value="Met-tRNA-FMT_N"/>
</dbReference>